<keyword evidence="9" id="KW-1185">Reference proteome</keyword>
<dbReference type="InterPro" id="IPR058240">
    <property type="entry name" value="rSAM_sf"/>
</dbReference>
<comment type="caution">
    <text evidence="6">The sequence shown here is derived from an EMBL/GenBank/DDBJ whole genome shotgun (WGS) entry which is preliminary data.</text>
</comment>
<keyword evidence="2" id="KW-0408">Iron</keyword>
<evidence type="ECO:0000313" key="8">
    <source>
        <dbReference type="Proteomes" id="UP000322084"/>
    </source>
</evidence>
<feature type="region of interest" description="Disordered" evidence="4">
    <location>
        <begin position="52"/>
        <end position="76"/>
    </location>
</feature>
<dbReference type="SFLD" id="SFLDG01084">
    <property type="entry name" value="Uncharacterised_Radical_SAM_Su"/>
    <property type="match status" value="1"/>
</dbReference>
<dbReference type="InterPro" id="IPR007197">
    <property type="entry name" value="rSAM"/>
</dbReference>
<dbReference type="CDD" id="cd01335">
    <property type="entry name" value="Radical_SAM"/>
    <property type="match status" value="1"/>
</dbReference>
<reference evidence="8 9" key="1">
    <citation type="submission" date="2019-09" db="EMBL/GenBank/DDBJ databases">
        <title>NBRP : Genome information of microbial organism related human and environment.</title>
        <authorList>
            <person name="Hattori M."/>
            <person name="Oshima K."/>
            <person name="Inaba H."/>
            <person name="Suda W."/>
            <person name="Sakamoto M."/>
            <person name="Iino T."/>
            <person name="Kitahara M."/>
            <person name="Oshida Y."/>
            <person name="Iida T."/>
            <person name="Kudo T."/>
            <person name="Itoh T."/>
            <person name="Ohkuma M."/>
        </authorList>
    </citation>
    <scope>NUCLEOTIDE SEQUENCE [LARGE SCALE GENOMIC DNA]</scope>
    <source>
        <strain evidence="6 8">Hi-2</strain>
        <strain evidence="7 9">Mie-1</strain>
    </source>
</reference>
<proteinExistence type="predicted"/>
<evidence type="ECO:0000256" key="1">
    <source>
        <dbReference type="ARBA" id="ARBA00022723"/>
    </source>
</evidence>
<dbReference type="PANTHER" id="PTHR43432:SF3">
    <property type="entry name" value="SLR0285 PROTEIN"/>
    <property type="match status" value="1"/>
</dbReference>
<evidence type="ECO:0000256" key="4">
    <source>
        <dbReference type="SAM" id="MobiDB-lite"/>
    </source>
</evidence>
<dbReference type="SFLD" id="SFLDS00029">
    <property type="entry name" value="Radical_SAM"/>
    <property type="match status" value="1"/>
</dbReference>
<dbReference type="AlphaFoldDB" id="A0A5A7MRD5"/>
<keyword evidence="1" id="KW-0479">Metal-binding</keyword>
<dbReference type="PROSITE" id="PS51918">
    <property type="entry name" value="RADICAL_SAM"/>
    <property type="match status" value="1"/>
</dbReference>
<accession>A0A5A7MZQ8</accession>
<dbReference type="InterPro" id="IPR040086">
    <property type="entry name" value="MJ0683-like"/>
</dbReference>
<evidence type="ECO:0000256" key="3">
    <source>
        <dbReference type="ARBA" id="ARBA00023014"/>
    </source>
</evidence>
<organism evidence="6 8">
    <name type="scientific">Iodidimonas gelatinilytica</name>
    <dbReference type="NCBI Taxonomy" id="1236966"/>
    <lineage>
        <taxon>Bacteria</taxon>
        <taxon>Pseudomonadati</taxon>
        <taxon>Pseudomonadota</taxon>
        <taxon>Alphaproteobacteria</taxon>
        <taxon>Iodidimonadales</taxon>
        <taxon>Iodidimonadaceae</taxon>
        <taxon>Iodidimonas</taxon>
    </lineage>
</organism>
<evidence type="ECO:0000259" key="5">
    <source>
        <dbReference type="PROSITE" id="PS51918"/>
    </source>
</evidence>
<keyword evidence="3" id="KW-0411">Iron-sulfur</keyword>
<evidence type="ECO:0000313" key="9">
    <source>
        <dbReference type="Proteomes" id="UP000325187"/>
    </source>
</evidence>
<dbReference type="EMBL" id="BKCL01000004">
    <property type="protein sequence ID" value="GEQ97783.1"/>
    <property type="molecule type" value="Genomic_DNA"/>
</dbReference>
<dbReference type="NCBIfam" id="NF033668">
    <property type="entry name" value="rSAM_PA0069"/>
    <property type="match status" value="1"/>
</dbReference>
<dbReference type="PANTHER" id="PTHR43432">
    <property type="entry name" value="SLR0285 PROTEIN"/>
    <property type="match status" value="1"/>
</dbReference>
<evidence type="ECO:0000313" key="7">
    <source>
        <dbReference type="EMBL" id="GER01267.1"/>
    </source>
</evidence>
<dbReference type="InterPro" id="IPR006638">
    <property type="entry name" value="Elp3/MiaA/NifB-like_rSAM"/>
</dbReference>
<gene>
    <name evidence="6" type="ORF">JCM17844_14200</name>
    <name evidence="7" type="ORF">JCM17845_18900</name>
</gene>
<dbReference type="SMART" id="SM00729">
    <property type="entry name" value="Elp3"/>
    <property type="match status" value="1"/>
</dbReference>
<dbReference type="Proteomes" id="UP000325187">
    <property type="component" value="Unassembled WGS sequence"/>
</dbReference>
<dbReference type="SUPFAM" id="SSF102114">
    <property type="entry name" value="Radical SAM enzymes"/>
    <property type="match status" value="1"/>
</dbReference>
<dbReference type="GO" id="GO:0046872">
    <property type="term" value="F:metal ion binding"/>
    <property type="evidence" value="ECO:0007669"/>
    <property type="project" value="UniProtKB-KW"/>
</dbReference>
<dbReference type="GO" id="GO:0003824">
    <property type="term" value="F:catalytic activity"/>
    <property type="evidence" value="ECO:0007669"/>
    <property type="project" value="InterPro"/>
</dbReference>
<dbReference type="Proteomes" id="UP000322084">
    <property type="component" value="Unassembled WGS sequence"/>
</dbReference>
<dbReference type="EMBL" id="BKCM01000009">
    <property type="protein sequence ID" value="GER01267.1"/>
    <property type="molecule type" value="Genomic_DNA"/>
</dbReference>
<dbReference type="Gene3D" id="3.80.30.30">
    <property type="match status" value="1"/>
</dbReference>
<name>A0A5A7MRD5_9PROT</name>
<dbReference type="Pfam" id="PF04055">
    <property type="entry name" value="Radical_SAM"/>
    <property type="match status" value="1"/>
</dbReference>
<accession>A0A5A7MRD5</accession>
<sequence length="392" mass="44022">MPMRTRPEITESPTEETAFVRAENRRGRGARSNASGRHEAYARVSFDDGWHDGAAVEGAGGAQTGHHEADEDDIPPLRTTVTDEHAKTIITRNISPDIPFDRSINPYRGCEHGCIYCYARPSHANMGLSPGLDFETRLFAKPNAADLLRKELARPRYRCRPIAIGTNTDPYQPVEKDRQIMRRLLEVLDEASHPVTIITKSALIGRDLDILSAMAQRNLVKVALSVTTLDHRLSRRMEPRASTPGRRLQAISELAKAGIRTGVMVAPVIPSLNDHEIEGILAKAYEAGAREAGWVMLRLPLEIKDLFAEWLAEEAPERADRVMGLVKNMRNGRLYDTRFMHRMRGQGAYADMISKRFRLAVKKLGFNMGVEPLDCMRFVAPRQDSQQMSLFL</sequence>
<evidence type="ECO:0000256" key="2">
    <source>
        <dbReference type="ARBA" id="ARBA00023004"/>
    </source>
</evidence>
<feature type="domain" description="Radical SAM core" evidence="5">
    <location>
        <begin position="96"/>
        <end position="333"/>
    </location>
</feature>
<dbReference type="GO" id="GO:0051536">
    <property type="term" value="F:iron-sulfur cluster binding"/>
    <property type="evidence" value="ECO:0007669"/>
    <property type="project" value="UniProtKB-KW"/>
</dbReference>
<protein>
    <submittedName>
        <fullName evidence="6">Radical SAM protein</fullName>
    </submittedName>
</protein>
<evidence type="ECO:0000313" key="6">
    <source>
        <dbReference type="EMBL" id="GEQ97783.1"/>
    </source>
</evidence>